<protein>
    <submittedName>
        <fullName evidence="1">Uncharacterized protein</fullName>
    </submittedName>
</protein>
<dbReference type="Proteomes" id="UP000589292">
    <property type="component" value="Unassembled WGS sequence"/>
</dbReference>
<evidence type="ECO:0000313" key="2">
    <source>
        <dbReference type="Proteomes" id="UP000589292"/>
    </source>
</evidence>
<sequence>MQIGPAAMSCHMISWGQCMSARSARLSLFLAIIVSAGVGPVSAQAQQASPESEIEVIGRRQTEEQARREANDFVRRTVSTSSDDPLARWVTPICPVVLGIQPEYAAIVERKIRALAKVAEIDTAQAPCKTNIVVSFTTNAPAVVQRIAKKSPRRLSEVQIPDRSALLNGTAPVRWWYTTQEASVDGVGAVTSDSLAANSGTAEGGGSSIGNGLPTVQAYSSSIVRTQIVRALRSATVVIDVNLAQGVPLDAVAAYAAMVAFAEMKPAQTPPPNSILGLFAPDTPVASATDWDISFLRALYSIPAARAGWKQKRMLVGRILKDSEAAGQIDDEEDLTEGLADTVK</sequence>
<reference evidence="1 2" key="1">
    <citation type="journal article" date="1994" name="Int. J. Syst. Bacteriol.">
        <title>Phylogenetic positions of novel aerobic, bacteriochlorophyll a-containing bacteria and description of Roseococcus thiosulfatophilus gen. nov., sp. nov., Erythromicrobium ramosum gen. nov., sp. nov., and Erythrobacter litoralis sp. nov.</title>
        <authorList>
            <person name="Yurkov V."/>
            <person name="Stackebrandt E."/>
            <person name="Holmes A."/>
            <person name="Fuerst J.A."/>
            <person name="Hugenholtz P."/>
            <person name="Golecki J."/>
            <person name="Gad'on N."/>
            <person name="Gorlenko V.M."/>
            <person name="Kompantseva E.I."/>
            <person name="Drews G."/>
        </authorList>
    </citation>
    <scope>NUCLEOTIDE SEQUENCE [LARGE SCALE GENOMIC DNA]</scope>
    <source>
        <strain evidence="1 2">KR-99</strain>
    </source>
</reference>
<dbReference type="RefSeq" id="WP_181268082.1">
    <property type="nucleotide sequence ID" value="NZ_VDES01000003.1"/>
</dbReference>
<comment type="caution">
    <text evidence="1">The sequence shown here is derived from an EMBL/GenBank/DDBJ whole genome shotgun (WGS) entry which is preliminary data.</text>
</comment>
<name>A0A7V8U9X5_9SPHN</name>
<keyword evidence="2" id="KW-1185">Reference proteome</keyword>
<organism evidence="1 2">
    <name type="scientific">Sphingomonas ursincola</name>
    <dbReference type="NCBI Taxonomy" id="56361"/>
    <lineage>
        <taxon>Bacteria</taxon>
        <taxon>Pseudomonadati</taxon>
        <taxon>Pseudomonadota</taxon>
        <taxon>Alphaproteobacteria</taxon>
        <taxon>Sphingomonadales</taxon>
        <taxon>Sphingomonadaceae</taxon>
        <taxon>Sphingomonas</taxon>
    </lineage>
</organism>
<accession>A0A7V8U9X5</accession>
<dbReference type="AlphaFoldDB" id="A0A7V8U9X5"/>
<dbReference type="EMBL" id="VDES01000003">
    <property type="protein sequence ID" value="MBA1375564.1"/>
    <property type="molecule type" value="Genomic_DNA"/>
</dbReference>
<proteinExistence type="predicted"/>
<gene>
    <name evidence="1" type="ORF">FG486_14540</name>
</gene>
<evidence type="ECO:0000313" key="1">
    <source>
        <dbReference type="EMBL" id="MBA1375564.1"/>
    </source>
</evidence>